<keyword evidence="2" id="KW-1185">Reference proteome</keyword>
<name>A0A7J0BHD3_9BACT</name>
<organism evidence="1 2">
    <name type="scientific">Desulfovibrio subterraneus</name>
    <dbReference type="NCBI Taxonomy" id="2718620"/>
    <lineage>
        <taxon>Bacteria</taxon>
        <taxon>Pseudomonadati</taxon>
        <taxon>Thermodesulfobacteriota</taxon>
        <taxon>Desulfovibrionia</taxon>
        <taxon>Desulfovibrionales</taxon>
        <taxon>Desulfovibrionaceae</taxon>
        <taxon>Desulfovibrio</taxon>
    </lineage>
</organism>
<evidence type="ECO:0000313" key="1">
    <source>
        <dbReference type="EMBL" id="GFM32505.1"/>
    </source>
</evidence>
<evidence type="ECO:0000313" key="2">
    <source>
        <dbReference type="Proteomes" id="UP000503840"/>
    </source>
</evidence>
<dbReference type="EMBL" id="BLVO01000012">
    <property type="protein sequence ID" value="GFM32505.1"/>
    <property type="molecule type" value="Genomic_DNA"/>
</dbReference>
<dbReference type="SUPFAM" id="SSF101898">
    <property type="entry name" value="NHL repeat"/>
    <property type="match status" value="1"/>
</dbReference>
<protein>
    <submittedName>
        <fullName evidence="1">Uncharacterized protein</fullName>
    </submittedName>
</protein>
<comment type="caution">
    <text evidence="1">The sequence shown here is derived from an EMBL/GenBank/DDBJ whole genome shotgun (WGS) entry which is preliminary data.</text>
</comment>
<accession>A0A7J0BHD3</accession>
<dbReference type="RefSeq" id="WP_174404208.1">
    <property type="nucleotide sequence ID" value="NZ_BLVO01000012.1"/>
</dbReference>
<gene>
    <name evidence="1" type="ORF">DSM101010T_08700</name>
</gene>
<dbReference type="Proteomes" id="UP000503840">
    <property type="component" value="Unassembled WGS sequence"/>
</dbReference>
<sequence length="318" mass="35014">MRVLLSCVNSLVSLVGYDTEAAKAFWYCPGNMLRACGACYDGHDLLLASDEFVTRITPQGVRQHKLPGPHTNLAHSVHHIGGMIGVVDTGNSRILIQPPDSDGAVFTLDPLEGWPDRPMDAIHLNDFMPWGEGVIASCFHYHPFGHYKTKGYDWHGGGHGLILGMHRAHGMTVSKVLASGLNCPHSLVEHEGAVYCCSSSRGEFLKYAPQPSGLLYESARWKITGDHFVRGALHDGERWLLGGSSVRRLKDQSPMSLYLLDEATGKVERQTVAAAGEIYDVLPWDDAIMRTLVPVINALPSNDWDENEYPKPMGLPDF</sequence>
<reference evidence="1 2" key="1">
    <citation type="submission" date="2020-05" db="EMBL/GenBank/DDBJ databases">
        <title>Draft genome sequence of Desulfovibrio sp. strain HN2T.</title>
        <authorList>
            <person name="Ueno A."/>
            <person name="Tamazawa S."/>
            <person name="Tamamura S."/>
            <person name="Murakami T."/>
            <person name="Kiyama T."/>
            <person name="Inomata H."/>
            <person name="Amano Y."/>
            <person name="Miyakawa K."/>
            <person name="Tamaki H."/>
            <person name="Naganuma T."/>
            <person name="Kaneko K."/>
        </authorList>
    </citation>
    <scope>NUCLEOTIDE SEQUENCE [LARGE SCALE GENOMIC DNA]</scope>
    <source>
        <strain evidence="1 2">HN2</strain>
    </source>
</reference>
<proteinExistence type="predicted"/>
<dbReference type="AlphaFoldDB" id="A0A7J0BHD3"/>